<dbReference type="Pfam" id="PF23899">
    <property type="entry name" value="SU10_portal"/>
    <property type="match status" value="1"/>
</dbReference>
<evidence type="ECO:0000313" key="1">
    <source>
        <dbReference type="EMBL" id="QJA46326.1"/>
    </source>
</evidence>
<sequence length="660" mass="74520">MPEQTISLGDKLSPIACKQIRTSADFKKTRLIAIKKNEEFYNGRKISAPIGVSTIALPTMAGFVEDLKSKIDDPPVLKYTQTDLADLKIMQKASAAWQKDSATIRGNWPLIDRWAKTMAIFSGRAIYQYMAESIPKYRSVLSVVDYEDFLCEPMGGGHLENHLFCGKDNVFRTKSELKKGAEGGIYNAKQVSKLISSVDNKELKINEDYYSNKNDRFKNLGLDIESHQYVGQDIYRLVEWCMTYNGERYYMLLEYNTGVWIRCQPLKEVFRNARYPYVSWATNEDALNFWSKAPCDDVRPVAHAIDSLFNQAVDNRNKKNFGMRGYSAEMIPHPKDLEWRPDGLVRFTPKGRPMSEGIYEFNVGDISGTIDLVALMKGYIDREVGTNPQEGGAEGQEQKVGIYFGNLQRMADKIGLKNKSYRECWQQLGLRYFDGLVEHLNEPMMVQMIGETGVEWDELRKDELKEVDDFNIEVESGSAEVAANEMKMQKRRDAITLLVQDQELKQSVGQQWLIQEILRFGSYEEADIKVAMAKEGTNIELLSEASKAIQEILAGKKPKLNRGADTSFIKKILDFATDSDVDLDKFKALTDYAKAHIPVAMENMARKANAIISKIPQEERPMLPTGGPAIPEPNPAIPQMGTSGIKATNILQGKSQPAPI</sequence>
<dbReference type="InterPro" id="IPR056909">
    <property type="entry name" value="SU10_portal"/>
</dbReference>
<gene>
    <name evidence="1" type="ORF">TM448A00373_0033</name>
    <name evidence="2" type="ORF">TM448B00195_0018</name>
</gene>
<evidence type="ECO:0008006" key="3">
    <source>
        <dbReference type="Google" id="ProtNLM"/>
    </source>
</evidence>
<reference evidence="1" key="1">
    <citation type="submission" date="2020-03" db="EMBL/GenBank/DDBJ databases">
        <title>The deep terrestrial virosphere.</title>
        <authorList>
            <person name="Holmfeldt K."/>
            <person name="Nilsson E."/>
            <person name="Simone D."/>
            <person name="Lopez-Fernandez M."/>
            <person name="Wu X."/>
            <person name="de Brujin I."/>
            <person name="Lundin D."/>
            <person name="Andersson A."/>
            <person name="Bertilsson S."/>
            <person name="Dopson M."/>
        </authorList>
    </citation>
    <scope>NUCLEOTIDE SEQUENCE</scope>
    <source>
        <strain evidence="1">TM448A00373</strain>
        <strain evidence="2">TM448B00195</strain>
    </source>
</reference>
<dbReference type="EMBL" id="MT144597">
    <property type="protein sequence ID" value="QJH94178.1"/>
    <property type="molecule type" value="Genomic_DNA"/>
</dbReference>
<accession>A0A6H1ZEI1</accession>
<dbReference type="EMBL" id="MT144007">
    <property type="protein sequence ID" value="QJA46326.1"/>
    <property type="molecule type" value="Genomic_DNA"/>
</dbReference>
<dbReference type="AlphaFoldDB" id="A0A6H1ZEI1"/>
<name>A0A6H1ZEI1_9ZZZZ</name>
<evidence type="ECO:0000313" key="2">
    <source>
        <dbReference type="EMBL" id="QJH94178.1"/>
    </source>
</evidence>
<organism evidence="1">
    <name type="scientific">viral metagenome</name>
    <dbReference type="NCBI Taxonomy" id="1070528"/>
    <lineage>
        <taxon>unclassified sequences</taxon>
        <taxon>metagenomes</taxon>
        <taxon>organismal metagenomes</taxon>
    </lineage>
</organism>
<protein>
    <recommendedName>
        <fullName evidence="3">Portal protein</fullName>
    </recommendedName>
</protein>
<proteinExistence type="predicted"/>